<name>A0AAW2GVP5_9HYME</name>
<feature type="region of interest" description="Disordered" evidence="1">
    <location>
        <begin position="26"/>
        <end position="53"/>
    </location>
</feature>
<proteinExistence type="predicted"/>
<keyword evidence="3" id="KW-1185">Reference proteome</keyword>
<evidence type="ECO:0000313" key="3">
    <source>
        <dbReference type="Proteomes" id="UP001430953"/>
    </source>
</evidence>
<protein>
    <submittedName>
        <fullName evidence="2">Uncharacterized protein</fullName>
    </submittedName>
</protein>
<comment type="caution">
    <text evidence="2">The sequence shown here is derived from an EMBL/GenBank/DDBJ whole genome shotgun (WGS) entry which is preliminary data.</text>
</comment>
<organism evidence="2 3">
    <name type="scientific">Cardiocondyla obscurior</name>
    <dbReference type="NCBI Taxonomy" id="286306"/>
    <lineage>
        <taxon>Eukaryota</taxon>
        <taxon>Metazoa</taxon>
        <taxon>Ecdysozoa</taxon>
        <taxon>Arthropoda</taxon>
        <taxon>Hexapoda</taxon>
        <taxon>Insecta</taxon>
        <taxon>Pterygota</taxon>
        <taxon>Neoptera</taxon>
        <taxon>Endopterygota</taxon>
        <taxon>Hymenoptera</taxon>
        <taxon>Apocrita</taxon>
        <taxon>Aculeata</taxon>
        <taxon>Formicoidea</taxon>
        <taxon>Formicidae</taxon>
        <taxon>Myrmicinae</taxon>
        <taxon>Cardiocondyla</taxon>
    </lineage>
</organism>
<dbReference type="AlphaFoldDB" id="A0AAW2GVP5"/>
<evidence type="ECO:0000313" key="2">
    <source>
        <dbReference type="EMBL" id="KAL0131370.1"/>
    </source>
</evidence>
<dbReference type="EMBL" id="JADYXP020000002">
    <property type="protein sequence ID" value="KAL0131370.1"/>
    <property type="molecule type" value="Genomic_DNA"/>
</dbReference>
<accession>A0AAW2GVP5</accession>
<dbReference type="Proteomes" id="UP001430953">
    <property type="component" value="Unassembled WGS sequence"/>
</dbReference>
<reference evidence="2 3" key="1">
    <citation type="submission" date="2023-03" db="EMBL/GenBank/DDBJ databases">
        <title>High recombination rates correlate with genetic variation in Cardiocondyla obscurior ants.</title>
        <authorList>
            <person name="Errbii M."/>
        </authorList>
    </citation>
    <scope>NUCLEOTIDE SEQUENCE [LARGE SCALE GENOMIC DNA]</scope>
    <source>
        <strain evidence="2">Alpha-2009</strain>
        <tissue evidence="2">Whole body</tissue>
    </source>
</reference>
<evidence type="ECO:0000256" key="1">
    <source>
        <dbReference type="SAM" id="MobiDB-lite"/>
    </source>
</evidence>
<gene>
    <name evidence="2" type="ORF">PUN28_002712</name>
</gene>
<sequence>MWHYVSLLGRHRIFVKGVQTTFEECRKRGEQGGQPAAEAKQQRRETRSSMRPRTFSLNFRTKERERSPLWIWPLAWCSTPFLCTLTSKEASPDVRTDRSASLSSTAILI</sequence>